<organism evidence="5 6">
    <name type="scientific">Mangrovactinospora gilvigrisea</name>
    <dbReference type="NCBI Taxonomy" id="1428644"/>
    <lineage>
        <taxon>Bacteria</taxon>
        <taxon>Bacillati</taxon>
        <taxon>Actinomycetota</taxon>
        <taxon>Actinomycetes</taxon>
        <taxon>Kitasatosporales</taxon>
        <taxon>Streptomycetaceae</taxon>
        <taxon>Mangrovactinospora</taxon>
    </lineage>
</organism>
<keyword evidence="2" id="KW-0547">Nucleotide-binding</keyword>
<dbReference type="InterPro" id="IPR003593">
    <property type="entry name" value="AAA+_ATPase"/>
</dbReference>
<gene>
    <name evidence="5" type="ORF">BIV57_10800</name>
</gene>
<evidence type="ECO:0000256" key="2">
    <source>
        <dbReference type="ARBA" id="ARBA00022741"/>
    </source>
</evidence>
<evidence type="ECO:0000256" key="1">
    <source>
        <dbReference type="ARBA" id="ARBA00022448"/>
    </source>
</evidence>
<dbReference type="InterPro" id="IPR003439">
    <property type="entry name" value="ABC_transporter-like_ATP-bd"/>
</dbReference>
<dbReference type="Proteomes" id="UP000243342">
    <property type="component" value="Unassembled WGS sequence"/>
</dbReference>
<keyword evidence="6" id="KW-1185">Reference proteome</keyword>
<dbReference type="RefSeq" id="WP_071656558.1">
    <property type="nucleotide sequence ID" value="NZ_MLCF01000052.1"/>
</dbReference>
<dbReference type="GO" id="GO:0005886">
    <property type="term" value="C:plasma membrane"/>
    <property type="evidence" value="ECO:0007669"/>
    <property type="project" value="TreeGrafter"/>
</dbReference>
<feature type="domain" description="ABC transporter" evidence="4">
    <location>
        <begin position="6"/>
        <end position="237"/>
    </location>
</feature>
<dbReference type="GO" id="GO:0016887">
    <property type="term" value="F:ATP hydrolysis activity"/>
    <property type="evidence" value="ECO:0007669"/>
    <property type="project" value="InterPro"/>
</dbReference>
<protein>
    <recommendedName>
        <fullName evidence="4">ABC transporter domain-containing protein</fullName>
    </recommendedName>
</protein>
<dbReference type="PROSITE" id="PS50893">
    <property type="entry name" value="ABC_TRANSPORTER_2"/>
    <property type="match status" value="1"/>
</dbReference>
<keyword evidence="3" id="KW-0067">ATP-binding</keyword>
<dbReference type="OrthoDB" id="9805514at2"/>
<proteinExistence type="predicted"/>
<dbReference type="GO" id="GO:0005524">
    <property type="term" value="F:ATP binding"/>
    <property type="evidence" value="ECO:0007669"/>
    <property type="project" value="UniProtKB-KW"/>
</dbReference>
<comment type="caution">
    <text evidence="5">The sequence shown here is derived from an EMBL/GenBank/DDBJ whole genome shotgun (WGS) entry which is preliminary data.</text>
</comment>
<dbReference type="PANTHER" id="PTHR45772">
    <property type="entry name" value="CONSERVED COMPONENT OF ABC TRANSPORTER FOR NATURAL AMINO ACIDS-RELATED"/>
    <property type="match status" value="1"/>
</dbReference>
<dbReference type="Pfam" id="PF00005">
    <property type="entry name" value="ABC_tran"/>
    <property type="match status" value="1"/>
</dbReference>
<dbReference type="STRING" id="1428644.BIV57_10800"/>
<evidence type="ECO:0000313" key="5">
    <source>
        <dbReference type="EMBL" id="OIV37449.1"/>
    </source>
</evidence>
<evidence type="ECO:0000313" key="6">
    <source>
        <dbReference type="Proteomes" id="UP000243342"/>
    </source>
</evidence>
<accession>A0A1J7BVE5</accession>
<keyword evidence="1" id="KW-0813">Transport</keyword>
<dbReference type="EMBL" id="MLCF01000052">
    <property type="protein sequence ID" value="OIV37449.1"/>
    <property type="molecule type" value="Genomic_DNA"/>
</dbReference>
<evidence type="ECO:0000256" key="3">
    <source>
        <dbReference type="ARBA" id="ARBA00022840"/>
    </source>
</evidence>
<reference evidence="5 6" key="1">
    <citation type="submission" date="2016-10" db="EMBL/GenBank/DDBJ databases">
        <title>Genome sequence of Streptomyces gilvigriseus MUSC 26.</title>
        <authorList>
            <person name="Lee L.-H."/>
            <person name="Ser H.-L."/>
        </authorList>
    </citation>
    <scope>NUCLEOTIDE SEQUENCE [LARGE SCALE GENOMIC DNA]</scope>
    <source>
        <strain evidence="5 6">MUSC 26</strain>
    </source>
</reference>
<dbReference type="InterPro" id="IPR027417">
    <property type="entry name" value="P-loop_NTPase"/>
</dbReference>
<dbReference type="SMART" id="SM00382">
    <property type="entry name" value="AAA"/>
    <property type="match status" value="1"/>
</dbReference>
<dbReference type="Gene3D" id="3.40.50.300">
    <property type="entry name" value="P-loop containing nucleotide triphosphate hydrolases"/>
    <property type="match status" value="1"/>
</dbReference>
<dbReference type="InterPro" id="IPR051120">
    <property type="entry name" value="ABC_AA/LPS_Transport"/>
</dbReference>
<dbReference type="AlphaFoldDB" id="A0A1J7BVE5"/>
<evidence type="ECO:0000259" key="4">
    <source>
        <dbReference type="PROSITE" id="PS50893"/>
    </source>
</evidence>
<sequence length="240" mass="25385">MTPPPAAALELTGLSYLDDRILHDLDLTVTAGSRHALIGANGAGKSSLLNLIAGLAAPSRGRILLDGRDITRRTQRARARLGIARTFQTPSLIDDHTVIRNITVAARPHHPTRRQAGSATCQIIGRLGLTPIAARPVGTLSHAQRRLVDLAGALASRPRLLLLDEPSSGLDEASIALIGEILTRLQDVTVILVEHDLSLVTSVATHISELRDGQAHPLDHAALGPDATALHQGRAQGQSC</sequence>
<name>A0A1J7BVE5_9ACTN</name>
<dbReference type="SUPFAM" id="SSF52540">
    <property type="entry name" value="P-loop containing nucleoside triphosphate hydrolases"/>
    <property type="match status" value="1"/>
</dbReference>